<evidence type="ECO:0000313" key="4">
    <source>
        <dbReference type="EMBL" id="AHJ12979.1"/>
    </source>
</evidence>
<gene>
    <name evidence="4" type="ORF">SMUL_1724</name>
</gene>
<feature type="domain" description="TraK C-terminal" evidence="3">
    <location>
        <begin position="188"/>
        <end position="288"/>
    </location>
</feature>
<dbReference type="RefSeq" id="WP_025344849.1">
    <property type="nucleotide sequence ID" value="NZ_CP007201.1"/>
</dbReference>
<dbReference type="Pfam" id="PF23536">
    <property type="entry name" value="TraK_C"/>
    <property type="match status" value="1"/>
</dbReference>
<evidence type="ECO:0000259" key="3">
    <source>
        <dbReference type="Pfam" id="PF23536"/>
    </source>
</evidence>
<dbReference type="EMBL" id="CP007201">
    <property type="protein sequence ID" value="AHJ12979.1"/>
    <property type="molecule type" value="Genomic_DNA"/>
</dbReference>
<proteinExistence type="predicted"/>
<feature type="chain" id="PRO_5041725770" evidence="2">
    <location>
        <begin position="26"/>
        <end position="295"/>
    </location>
</feature>
<dbReference type="Proteomes" id="UP000019322">
    <property type="component" value="Chromosome"/>
</dbReference>
<organism evidence="4 5">
    <name type="scientific">Sulfurospirillum multivorans (strain DM 12446 / JCM 15788 / NBRC 109480)</name>
    <dbReference type="NCBI Taxonomy" id="1150621"/>
    <lineage>
        <taxon>Bacteria</taxon>
        <taxon>Pseudomonadati</taxon>
        <taxon>Campylobacterota</taxon>
        <taxon>Epsilonproteobacteria</taxon>
        <taxon>Campylobacterales</taxon>
        <taxon>Sulfurospirillaceae</taxon>
        <taxon>Sulfurospirillum</taxon>
    </lineage>
</organism>
<name>A0AA86AMH9_SULMK</name>
<evidence type="ECO:0000256" key="1">
    <source>
        <dbReference type="SAM" id="MobiDB-lite"/>
    </source>
</evidence>
<feature type="compositionally biased region" description="Polar residues" evidence="1">
    <location>
        <begin position="97"/>
        <end position="110"/>
    </location>
</feature>
<dbReference type="AlphaFoldDB" id="A0AA86AMH9"/>
<keyword evidence="2" id="KW-0732">Signal</keyword>
<evidence type="ECO:0000313" key="5">
    <source>
        <dbReference type="Proteomes" id="UP000019322"/>
    </source>
</evidence>
<accession>A0AA86AMH9</accession>
<dbReference type="InterPro" id="IPR055397">
    <property type="entry name" value="TraK_C"/>
</dbReference>
<feature type="region of interest" description="Disordered" evidence="1">
    <location>
        <begin position="71"/>
        <end position="118"/>
    </location>
</feature>
<reference evidence="4 5" key="1">
    <citation type="journal article" date="2014" name="Environ. Microbiol.">
        <title>Insights into organohalide respiration and the versatile catabolism of Sulfurospirillum multivorans gained from comparative genomics and physiological studies.</title>
        <authorList>
            <person name="Goris T."/>
            <person name="Schubert T."/>
            <person name="Gadkari J."/>
            <person name="Wubet T."/>
            <person name="Tarkka M."/>
            <person name="Buscot F."/>
            <person name="Adrian L."/>
            <person name="Diekert G."/>
        </authorList>
    </citation>
    <scope>NUCLEOTIDE SEQUENCE [LARGE SCALE GENOMIC DNA]</scope>
    <source>
        <strain evidence="5">DM 12446 / JCM 15788 / NBRC 109480</strain>
    </source>
</reference>
<evidence type="ECO:0000256" key="2">
    <source>
        <dbReference type="SAM" id="SignalP"/>
    </source>
</evidence>
<dbReference type="KEGG" id="smul:SMUL_1724"/>
<protein>
    <submittedName>
        <fullName evidence="4">TraK-domain containing protein</fullName>
    </submittedName>
</protein>
<feature type="signal peptide" evidence="2">
    <location>
        <begin position="1"/>
        <end position="25"/>
    </location>
</feature>
<sequence>MLKISALTAYSSIIALALITSQAQAKDIPIVRKITFLLPLKEFSTIEFPFEIKSHDFTPFVSLSSASANKDGLTDNHSSSESQDYALPSLDDKKNPMQATPNGLKQTSSTPPLPPMNGNKKPIEWQKGGNFFKFYPRKVGETQLIVFGYEKYPIIINLSVVENKDDVQDSVYKFVDYEAKKDVAQKFESTNHDKVVVGITKSLYNNEPPKGYEVISKQGEFTSQGLHFRLIKEFQGKNYSGVEYIMQNTTKDTINTDAGIFKGQKGIYGITFVHDILEPGRSTRLFIVKQRGADD</sequence>